<dbReference type="Proteomes" id="UP001153714">
    <property type="component" value="Chromosome 11"/>
</dbReference>
<name>A0A9P0FYQ3_9NEOP</name>
<dbReference type="InterPro" id="IPR036291">
    <property type="entry name" value="NAD(P)-bd_dom_sf"/>
</dbReference>
<gene>
    <name evidence="4" type="ORF">DIATSA_LOCUS1736</name>
</gene>
<dbReference type="PANTHER" id="PTHR44229">
    <property type="entry name" value="15-HYDROXYPROSTAGLANDIN DEHYDROGENASE [NAD(+)]"/>
    <property type="match status" value="1"/>
</dbReference>
<dbReference type="OrthoDB" id="417891at2759"/>
<dbReference type="Pfam" id="PF00106">
    <property type="entry name" value="adh_short"/>
    <property type="match status" value="1"/>
</dbReference>
<evidence type="ECO:0000256" key="1">
    <source>
        <dbReference type="ARBA" id="ARBA00006484"/>
    </source>
</evidence>
<evidence type="ECO:0008006" key="6">
    <source>
        <dbReference type="Google" id="ProtNLM"/>
    </source>
</evidence>
<dbReference type="PANTHER" id="PTHR44229:SF8">
    <property type="entry name" value="ALCOHOL DEHYDROGENASE-RELATED"/>
    <property type="match status" value="1"/>
</dbReference>
<dbReference type="AlphaFoldDB" id="A0A9P0FYQ3"/>
<reference evidence="4" key="1">
    <citation type="submission" date="2021-12" db="EMBL/GenBank/DDBJ databases">
        <authorList>
            <person name="King R."/>
        </authorList>
    </citation>
    <scope>NUCLEOTIDE SEQUENCE</scope>
</reference>
<keyword evidence="2" id="KW-0560">Oxidoreductase</keyword>
<dbReference type="PRINTS" id="PR00081">
    <property type="entry name" value="GDHRDH"/>
</dbReference>
<dbReference type="SUPFAM" id="SSF51735">
    <property type="entry name" value="NAD(P)-binding Rossmann-fold domains"/>
    <property type="match status" value="1"/>
</dbReference>
<protein>
    <recommendedName>
        <fullName evidence="6">Alcohol dehydrogenase</fullName>
    </recommendedName>
</protein>
<evidence type="ECO:0000313" key="5">
    <source>
        <dbReference type="Proteomes" id="UP001153714"/>
    </source>
</evidence>
<dbReference type="Gene3D" id="3.40.50.720">
    <property type="entry name" value="NAD(P)-binding Rossmann-like Domain"/>
    <property type="match status" value="1"/>
</dbReference>
<keyword evidence="5" id="KW-1185">Reference proteome</keyword>
<evidence type="ECO:0000256" key="2">
    <source>
        <dbReference type="ARBA" id="ARBA00023002"/>
    </source>
</evidence>
<organism evidence="4 5">
    <name type="scientific">Diatraea saccharalis</name>
    <name type="common">sugarcane borer</name>
    <dbReference type="NCBI Taxonomy" id="40085"/>
    <lineage>
        <taxon>Eukaryota</taxon>
        <taxon>Metazoa</taxon>
        <taxon>Ecdysozoa</taxon>
        <taxon>Arthropoda</taxon>
        <taxon>Hexapoda</taxon>
        <taxon>Insecta</taxon>
        <taxon>Pterygota</taxon>
        <taxon>Neoptera</taxon>
        <taxon>Endopterygota</taxon>
        <taxon>Lepidoptera</taxon>
        <taxon>Glossata</taxon>
        <taxon>Ditrysia</taxon>
        <taxon>Pyraloidea</taxon>
        <taxon>Crambidae</taxon>
        <taxon>Crambinae</taxon>
        <taxon>Diatraea</taxon>
    </lineage>
</organism>
<sequence length="218" mass="23886">MYEIKDKVVLVTGGTGGIGAEVVRKFLEDGAKHVAFLDINEIRGNKMEEELIAKYGEEKVKFHMCDITTEDLSVAFDNLVSQFKYIDIVINAAGLLKDTAYVKCIQVNVTALITSSLKAYDLMRKDRGGIGGTIINVSSVAALIDVPTVPIYSATKSAVLKFSNCLGMEHVFNRTGVRVITVCFGLTDTEMVAFNRIEPFDSEMKDLLTIMSSGPKQT</sequence>
<dbReference type="GO" id="GO:0016616">
    <property type="term" value="F:oxidoreductase activity, acting on the CH-OH group of donors, NAD or NADP as acceptor"/>
    <property type="evidence" value="ECO:0007669"/>
    <property type="project" value="TreeGrafter"/>
</dbReference>
<dbReference type="EMBL" id="OU893342">
    <property type="protein sequence ID" value="CAH0748032.1"/>
    <property type="molecule type" value="Genomic_DNA"/>
</dbReference>
<dbReference type="InterPro" id="IPR002347">
    <property type="entry name" value="SDR_fam"/>
</dbReference>
<evidence type="ECO:0000256" key="3">
    <source>
        <dbReference type="RuleBase" id="RU000363"/>
    </source>
</evidence>
<dbReference type="PRINTS" id="PR00080">
    <property type="entry name" value="SDRFAMILY"/>
</dbReference>
<accession>A0A9P0FYQ3</accession>
<comment type="similarity">
    <text evidence="1 3">Belongs to the short-chain dehydrogenases/reductases (SDR) family.</text>
</comment>
<evidence type="ECO:0000313" key="4">
    <source>
        <dbReference type="EMBL" id="CAH0748032.1"/>
    </source>
</evidence>
<proteinExistence type="inferred from homology"/>
<reference evidence="4" key="2">
    <citation type="submission" date="2022-10" db="EMBL/GenBank/DDBJ databases">
        <authorList>
            <consortium name="ENA_rothamsted_submissions"/>
            <consortium name="culmorum"/>
            <person name="King R."/>
        </authorList>
    </citation>
    <scope>NUCLEOTIDE SEQUENCE</scope>
</reference>
<dbReference type="GO" id="GO:0005737">
    <property type="term" value="C:cytoplasm"/>
    <property type="evidence" value="ECO:0007669"/>
    <property type="project" value="TreeGrafter"/>
</dbReference>